<gene>
    <name evidence="14" type="ORF">NSK_005892</name>
</gene>
<sequence length="186" mass="20517">MSDPFVPSVTAIFVLDNDGQRLSAKYFNPIFATNAEKMAFEMRVFKKTRHNNARSESEIITIDNFTVVFRSGTDAHFYVVGDAKENELILATVLDAFRDAIAMLLRGQVDRRSLLDNLDLLMLTVDELVDGGIILETDSSAIVARVLMRGVSGGQNVPLADMTISQAFASAKDSFIKSMGNREGNF</sequence>
<dbReference type="PANTHER" id="PTHR11043:SF0">
    <property type="entry name" value="COATOMER SUBUNIT ZETA"/>
    <property type="match status" value="1"/>
</dbReference>
<feature type="domain" description="AP complex mu/sigma subunit" evidence="13">
    <location>
        <begin position="9"/>
        <end position="149"/>
    </location>
</feature>
<protein>
    <recommendedName>
        <fullName evidence="12">Coatomer subunit zeta</fullName>
    </recommendedName>
</protein>
<evidence type="ECO:0000259" key="13">
    <source>
        <dbReference type="Pfam" id="PF01217"/>
    </source>
</evidence>
<organism evidence="14 15">
    <name type="scientific">Nannochloropsis salina CCMP1776</name>
    <dbReference type="NCBI Taxonomy" id="1027361"/>
    <lineage>
        <taxon>Eukaryota</taxon>
        <taxon>Sar</taxon>
        <taxon>Stramenopiles</taxon>
        <taxon>Ochrophyta</taxon>
        <taxon>Eustigmatophyceae</taxon>
        <taxon>Eustigmatales</taxon>
        <taxon>Monodopsidaceae</taxon>
        <taxon>Microchloropsis</taxon>
        <taxon>Microchloropsis salina</taxon>
    </lineage>
</organism>
<proteinExistence type="inferred from homology"/>
<accession>A0A4D9CXB8</accession>
<evidence type="ECO:0000256" key="3">
    <source>
        <dbReference type="ARBA" id="ARBA00011775"/>
    </source>
</evidence>
<keyword evidence="5 12" id="KW-0963">Cytoplasm</keyword>
<comment type="function">
    <text evidence="11">The coatomer is a cytosolic protein complex that binds to dilysine motifs and reversibly associates with Golgi non-clathrin-coated vesicles, which further mediate biosynthetic protein transport from the ER, via the Golgi up to the trans Golgi network. Coatomer complex is required for budding from Golgi membranes, and is essential for the retrograde Golgi-to-ER transport of dilysine-tagged proteins. The zeta subunit may be involved in regulating the coat assembly and, hence, the rate of biosynthetic protein transport due to its association-dissociation properties with the coatomer complex.</text>
</comment>
<dbReference type="AlphaFoldDB" id="A0A4D9CXB8"/>
<dbReference type="InterPro" id="IPR011012">
    <property type="entry name" value="Longin-like_dom_sf"/>
</dbReference>
<evidence type="ECO:0000256" key="4">
    <source>
        <dbReference type="ARBA" id="ARBA00022448"/>
    </source>
</evidence>
<comment type="subunit">
    <text evidence="3 12">Oligomeric complex that consists of at least the alpha, beta, beta', gamma, delta, epsilon and zeta subunits.</text>
</comment>
<dbReference type="GO" id="GO:0030126">
    <property type="term" value="C:COPI vesicle coat"/>
    <property type="evidence" value="ECO:0007669"/>
    <property type="project" value="UniProtKB-UniRule"/>
</dbReference>
<dbReference type="GO" id="GO:0000139">
    <property type="term" value="C:Golgi membrane"/>
    <property type="evidence" value="ECO:0007669"/>
    <property type="project" value="UniProtKB-SubCell"/>
</dbReference>
<evidence type="ECO:0000256" key="11">
    <source>
        <dbReference type="ARBA" id="ARBA00045555"/>
    </source>
</evidence>
<reference evidence="14 15" key="1">
    <citation type="submission" date="2019-01" db="EMBL/GenBank/DDBJ databases">
        <title>Nuclear Genome Assembly of the Microalgal Biofuel strain Nannochloropsis salina CCMP1776.</title>
        <authorList>
            <person name="Hovde B."/>
        </authorList>
    </citation>
    <scope>NUCLEOTIDE SEQUENCE [LARGE SCALE GENOMIC DNA]</scope>
    <source>
        <strain evidence="14 15">CCMP1776</strain>
    </source>
</reference>
<evidence type="ECO:0000256" key="2">
    <source>
        <dbReference type="ARBA" id="ARBA00006972"/>
    </source>
</evidence>
<dbReference type="Pfam" id="PF01217">
    <property type="entry name" value="Clat_adaptor_s"/>
    <property type="match status" value="1"/>
</dbReference>
<evidence type="ECO:0000256" key="10">
    <source>
        <dbReference type="ARBA" id="ARBA00023329"/>
    </source>
</evidence>
<keyword evidence="9 12" id="KW-0472">Membrane</keyword>
<dbReference type="Proteomes" id="UP000355283">
    <property type="component" value="Unassembled WGS sequence"/>
</dbReference>
<keyword evidence="6 12" id="KW-0931">ER-Golgi transport</keyword>
<keyword evidence="15" id="KW-1185">Reference proteome</keyword>
<comment type="caution">
    <text evidence="14">The sequence shown here is derived from an EMBL/GenBank/DDBJ whole genome shotgun (WGS) entry which is preliminary data.</text>
</comment>
<evidence type="ECO:0000313" key="14">
    <source>
        <dbReference type="EMBL" id="TFJ82817.1"/>
    </source>
</evidence>
<keyword evidence="10 12" id="KW-0968">Cytoplasmic vesicle</keyword>
<evidence type="ECO:0000256" key="9">
    <source>
        <dbReference type="ARBA" id="ARBA00023136"/>
    </source>
</evidence>
<dbReference type="Gene3D" id="3.30.450.60">
    <property type="match status" value="1"/>
</dbReference>
<keyword evidence="7 12" id="KW-0653">Protein transport</keyword>
<name>A0A4D9CXB8_9STRA</name>
<evidence type="ECO:0000256" key="5">
    <source>
        <dbReference type="ARBA" id="ARBA00022490"/>
    </source>
</evidence>
<dbReference type="GO" id="GO:0006891">
    <property type="term" value="P:intra-Golgi vesicle-mediated transport"/>
    <property type="evidence" value="ECO:0007669"/>
    <property type="project" value="TreeGrafter"/>
</dbReference>
<evidence type="ECO:0000313" key="15">
    <source>
        <dbReference type="Proteomes" id="UP000355283"/>
    </source>
</evidence>
<dbReference type="FunFam" id="3.30.450.60:FF:000013">
    <property type="entry name" value="Coatomer subunit zeta"/>
    <property type="match status" value="1"/>
</dbReference>
<dbReference type="PANTHER" id="PTHR11043">
    <property type="entry name" value="ZETA-COAT PROTEIN"/>
    <property type="match status" value="1"/>
</dbReference>
<dbReference type="EMBL" id="SDOX01000094">
    <property type="protein sequence ID" value="TFJ82817.1"/>
    <property type="molecule type" value="Genomic_DNA"/>
</dbReference>
<evidence type="ECO:0000256" key="6">
    <source>
        <dbReference type="ARBA" id="ARBA00022892"/>
    </source>
</evidence>
<dbReference type="OrthoDB" id="10249988at2759"/>
<evidence type="ECO:0000256" key="8">
    <source>
        <dbReference type="ARBA" id="ARBA00023034"/>
    </source>
</evidence>
<dbReference type="InterPro" id="IPR039652">
    <property type="entry name" value="Coatomer_zeta"/>
</dbReference>
<comment type="subcellular location">
    <subcellularLocation>
        <location evidence="12">Cytoplasm</location>
    </subcellularLocation>
    <subcellularLocation>
        <location evidence="1 12">Golgi apparatus membrane</location>
        <topology evidence="1 12">Peripheral membrane protein</topology>
        <orientation evidence="1 12">Cytoplasmic side</orientation>
    </subcellularLocation>
    <subcellularLocation>
        <location evidence="12">Cytoplasmic vesicle</location>
        <location evidence="12">COPI-coated vesicle membrane</location>
        <topology evidence="12">Peripheral membrane protein</topology>
        <orientation evidence="12">Cytoplasmic side</orientation>
    </subcellularLocation>
</comment>
<evidence type="ECO:0000256" key="1">
    <source>
        <dbReference type="ARBA" id="ARBA00004255"/>
    </source>
</evidence>
<keyword evidence="4 12" id="KW-0813">Transport</keyword>
<dbReference type="InterPro" id="IPR022775">
    <property type="entry name" value="AP_mu_sigma_su"/>
</dbReference>
<dbReference type="GO" id="GO:0006890">
    <property type="term" value="P:retrograde vesicle-mediated transport, Golgi to endoplasmic reticulum"/>
    <property type="evidence" value="ECO:0007669"/>
    <property type="project" value="UniProtKB-UniRule"/>
</dbReference>
<comment type="similarity">
    <text evidence="2 12">Belongs to the adaptor complexes small subunit family.</text>
</comment>
<evidence type="ECO:0000256" key="12">
    <source>
        <dbReference type="RuleBase" id="RU366053"/>
    </source>
</evidence>
<evidence type="ECO:0000256" key="7">
    <source>
        <dbReference type="ARBA" id="ARBA00022927"/>
    </source>
</evidence>
<keyword evidence="8 12" id="KW-0333">Golgi apparatus</keyword>
<dbReference type="GO" id="GO:0006886">
    <property type="term" value="P:intracellular protein transport"/>
    <property type="evidence" value="ECO:0007669"/>
    <property type="project" value="TreeGrafter"/>
</dbReference>
<dbReference type="SUPFAM" id="SSF64356">
    <property type="entry name" value="SNARE-like"/>
    <property type="match status" value="1"/>
</dbReference>